<feature type="transmembrane region" description="Helical" evidence="1">
    <location>
        <begin position="451"/>
        <end position="476"/>
    </location>
</feature>
<evidence type="ECO:0000313" key="2">
    <source>
        <dbReference type="EMBL" id="SLM27349.1"/>
    </source>
</evidence>
<dbReference type="AlphaFoldDB" id="A0A1W1H4F3"/>
<reference evidence="2 3" key="1">
    <citation type="submission" date="2017-03" db="EMBL/GenBank/DDBJ databases">
        <authorList>
            <person name="Afonso C.L."/>
            <person name="Miller P.J."/>
            <person name="Scott M.A."/>
            <person name="Spackman E."/>
            <person name="Goraichik I."/>
            <person name="Dimitrov K.M."/>
            <person name="Suarez D.L."/>
            <person name="Swayne D.E."/>
        </authorList>
    </citation>
    <scope>NUCLEOTIDE SEQUENCE [LARGE SCALE GENOMIC DNA]</scope>
    <source>
        <strain evidence="2">PRJEB14757</strain>
    </source>
</reference>
<feature type="transmembrane region" description="Helical" evidence="1">
    <location>
        <begin position="38"/>
        <end position="58"/>
    </location>
</feature>
<feature type="transmembrane region" description="Helical" evidence="1">
    <location>
        <begin position="400"/>
        <end position="430"/>
    </location>
</feature>
<evidence type="ECO:0000313" key="3">
    <source>
        <dbReference type="Proteomes" id="UP000191931"/>
    </source>
</evidence>
<organism evidence="2 3">
    <name type="scientific">Desulfamplus magnetovallimortis</name>
    <dbReference type="NCBI Taxonomy" id="1246637"/>
    <lineage>
        <taxon>Bacteria</taxon>
        <taxon>Pseudomonadati</taxon>
        <taxon>Thermodesulfobacteriota</taxon>
        <taxon>Desulfobacteria</taxon>
        <taxon>Desulfobacterales</taxon>
        <taxon>Desulfobacteraceae</taxon>
        <taxon>Desulfamplus</taxon>
    </lineage>
</organism>
<feature type="transmembrane region" description="Helical" evidence="1">
    <location>
        <begin position="131"/>
        <end position="148"/>
    </location>
</feature>
<keyword evidence="3" id="KW-1185">Reference proteome</keyword>
<dbReference type="Proteomes" id="UP000191931">
    <property type="component" value="Unassembled WGS sequence"/>
</dbReference>
<keyword evidence="1" id="KW-1133">Transmembrane helix</keyword>
<keyword evidence="1" id="KW-0812">Transmembrane</keyword>
<accession>A0A1W1H4F3</accession>
<proteinExistence type="predicted"/>
<protein>
    <submittedName>
        <fullName evidence="2">Uncharacterized protein</fullName>
    </submittedName>
</protein>
<dbReference type="EMBL" id="FWEV01000001">
    <property type="protein sequence ID" value="SLM27349.1"/>
    <property type="molecule type" value="Genomic_DNA"/>
</dbReference>
<feature type="transmembrane region" description="Helical" evidence="1">
    <location>
        <begin position="203"/>
        <end position="222"/>
    </location>
</feature>
<gene>
    <name evidence="2" type="ORF">MTBBW1_10008</name>
</gene>
<keyword evidence="1" id="KW-0472">Membrane</keyword>
<sequence>MDTHHILQKALFTSLKKITENNNKRSENFKAVIEESPIILNFVSGILTSTLISFIEIYSSNHRLASTINLLNQESYTVVPYGKALLSLYDPFSALAGSLFFAFTAGLLITISSIVWLIMCRFICNSPLHKRKIIFLLPWLILTVLLYFDNESAATSTLFIPLAILFITKIDFYASNNRISRIIFKQTFITVSQKKPLKIECNFQFMLLFFITIFITTTTYYLKCDKSVFIRARDYILLDNKAGATLNEFYYKHTLYAAEAIKKPMHKQVKTCWIDPQIAFFPKIKKALSRHGWFSIQQKEKASLHVEKHLSNNRKLNSNEILLIHNHDLSFWDDDLLNHYTFLYLIMTKTFNSIHLKLPIFTSCQYAFKHSTSTPISIEKFIEKPSFFLDRFSQTTDTHAVMRILCFVGLITTTPLLMLFISFLFIAAAIDKSIASALNVLKPSAITSHAGNISLYISSALTVSIFLGTLTILYPLKNEKTDITMAKLIIHKNEIFRIEALRRLYSQNRQDIKKQMDVYEKSTIFTDNEQTNAEKYWLAKNMGKAGVIKNIPYLEKMSYDTSINVQCSTIEAIAHIIKRELKTKTKSCTKNQAHKHYSGLWLSKFLEKKIITSHDWYVQWYAYQSLNKIRNW</sequence>
<dbReference type="STRING" id="1246637.MTBBW1_10008"/>
<feature type="transmembrane region" description="Helical" evidence="1">
    <location>
        <begin position="95"/>
        <end position="119"/>
    </location>
</feature>
<evidence type="ECO:0000256" key="1">
    <source>
        <dbReference type="SAM" id="Phobius"/>
    </source>
</evidence>
<name>A0A1W1H4F3_9BACT</name>